<dbReference type="SUPFAM" id="SSF54534">
    <property type="entry name" value="FKBP-like"/>
    <property type="match status" value="1"/>
</dbReference>
<feature type="signal peptide" evidence="8">
    <location>
        <begin position="1"/>
        <end position="22"/>
    </location>
</feature>
<comment type="caution">
    <text evidence="10">The sequence shown here is derived from an EMBL/GenBank/DDBJ whole genome shotgun (WGS) entry which is preliminary data.</text>
</comment>
<dbReference type="PROSITE" id="PS51257">
    <property type="entry name" value="PROKAR_LIPOPROTEIN"/>
    <property type="match status" value="1"/>
</dbReference>
<dbReference type="InterPro" id="IPR008880">
    <property type="entry name" value="Trigger_fac_C"/>
</dbReference>
<dbReference type="InterPro" id="IPR005215">
    <property type="entry name" value="Trig_fac"/>
</dbReference>
<keyword evidence="8" id="KW-0732">Signal</keyword>
<dbReference type="InterPro" id="IPR001179">
    <property type="entry name" value="PPIase_FKBP_dom"/>
</dbReference>
<evidence type="ECO:0000313" key="10">
    <source>
        <dbReference type="EMBL" id="CDD57016.1"/>
    </source>
</evidence>
<dbReference type="EC" id="5.2.1.8" evidence="7"/>
<dbReference type="GO" id="GO:0015031">
    <property type="term" value="P:protein transport"/>
    <property type="evidence" value="ECO:0007669"/>
    <property type="project" value="InterPro"/>
</dbReference>
<dbReference type="Proteomes" id="UP000018141">
    <property type="component" value="Unassembled WGS sequence"/>
</dbReference>
<dbReference type="Gene3D" id="3.10.50.40">
    <property type="match status" value="1"/>
</dbReference>
<dbReference type="InterPro" id="IPR037041">
    <property type="entry name" value="Trigger_fac_C_sf"/>
</dbReference>
<evidence type="ECO:0000256" key="1">
    <source>
        <dbReference type="ARBA" id="ARBA00000971"/>
    </source>
</evidence>
<dbReference type="GO" id="GO:0006457">
    <property type="term" value="P:protein folding"/>
    <property type="evidence" value="ECO:0007669"/>
    <property type="project" value="InterPro"/>
</dbReference>
<dbReference type="AlphaFoldDB" id="R7B0Z6"/>
<dbReference type="Gene3D" id="1.10.3120.10">
    <property type="entry name" value="Trigger factor, C-terminal domain"/>
    <property type="match status" value="1"/>
</dbReference>
<feature type="chain" id="PRO_5004440199" description="peptidylprolyl isomerase" evidence="8">
    <location>
        <begin position="23"/>
        <end position="391"/>
    </location>
</feature>
<dbReference type="SUPFAM" id="SSF109998">
    <property type="entry name" value="Triger factor/SurA peptide-binding domain-like"/>
    <property type="match status" value="1"/>
</dbReference>
<sequence>MRKSYLAAALMLTMALTFTACGKPGDNGSEAGTKGSTSGVNYSEQLQKDFETYKQYVNLGEYKGVEVEVDRSALDVTQDQVTAYIDNIRSSKGENTEVTTGTTKVGDKIKLDYSGTLNGVAFSGGTATDVEYTIGSGRFIEDLDKGLAGLEVGREYDIPCHFDDSYSNSDLAGKDVNFNVKVNAIVTTTLPEYNDDFVKMIVATGSYDTQAQTTDEFTKYVEQTLKDSAQQSFDSNKYSAVWDKINETTTVSGYPEDEIEDLKQTINDNVKSEYSYYGTYYSGIDSFESYLKNVYGFADEAAFNEYADQYARNYLKEKMILTLIGEKESVTVSDDEINEYGELIASQNNYDSYQSMLDSLGQKSDDVKLEVGYAVLADKVSDILLNNAVEK</sequence>
<dbReference type="Pfam" id="PF05698">
    <property type="entry name" value="Trigger_C"/>
    <property type="match status" value="1"/>
</dbReference>
<feature type="domain" description="PPIase FKBP-type" evidence="9">
    <location>
        <begin position="106"/>
        <end position="188"/>
    </location>
</feature>
<evidence type="ECO:0000256" key="7">
    <source>
        <dbReference type="PROSITE-ProRule" id="PRU00277"/>
    </source>
</evidence>
<evidence type="ECO:0000256" key="5">
    <source>
        <dbReference type="ARBA" id="ARBA00023235"/>
    </source>
</evidence>
<dbReference type="Pfam" id="PF00254">
    <property type="entry name" value="FKBP_C"/>
    <property type="match status" value="1"/>
</dbReference>
<dbReference type="GO" id="GO:0051301">
    <property type="term" value="P:cell division"/>
    <property type="evidence" value="ECO:0007669"/>
    <property type="project" value="UniProtKB-KW"/>
</dbReference>
<proteinExistence type="predicted"/>
<dbReference type="GO" id="GO:0005737">
    <property type="term" value="C:cytoplasm"/>
    <property type="evidence" value="ECO:0007669"/>
    <property type="project" value="UniProtKB-SubCell"/>
</dbReference>
<keyword evidence="6" id="KW-0131">Cell cycle</keyword>
<gene>
    <name evidence="10" type="ORF">BN656_01366</name>
</gene>
<evidence type="ECO:0000256" key="6">
    <source>
        <dbReference type="ARBA" id="ARBA00023306"/>
    </source>
</evidence>
<dbReference type="InterPro" id="IPR046357">
    <property type="entry name" value="PPIase_dom_sf"/>
</dbReference>
<evidence type="ECO:0000256" key="3">
    <source>
        <dbReference type="ARBA" id="ARBA00022618"/>
    </source>
</evidence>
<dbReference type="PROSITE" id="PS50059">
    <property type="entry name" value="FKBP_PPIASE"/>
    <property type="match status" value="1"/>
</dbReference>
<keyword evidence="5 7" id="KW-0413">Isomerase</keyword>
<evidence type="ECO:0000313" key="11">
    <source>
        <dbReference type="Proteomes" id="UP000018141"/>
    </source>
</evidence>
<reference evidence="10" key="1">
    <citation type="submission" date="2012-11" db="EMBL/GenBank/DDBJ databases">
        <title>Dependencies among metagenomic species, viruses, plasmids and units of genetic variation.</title>
        <authorList>
            <person name="Nielsen H.B."/>
            <person name="Almeida M."/>
            <person name="Juncker A.S."/>
            <person name="Rasmussen S."/>
            <person name="Li J."/>
            <person name="Sunagawa S."/>
            <person name="Plichta D."/>
            <person name="Gautier L."/>
            <person name="Le Chatelier E."/>
            <person name="Peletier E."/>
            <person name="Bonde I."/>
            <person name="Nielsen T."/>
            <person name="Manichanh C."/>
            <person name="Arumugam M."/>
            <person name="Batto J."/>
            <person name="Santos M.B.Q.D."/>
            <person name="Blom N."/>
            <person name="Borruel N."/>
            <person name="Burgdorf K.S."/>
            <person name="Boumezbeur F."/>
            <person name="Casellas F."/>
            <person name="Dore J."/>
            <person name="Guarner F."/>
            <person name="Hansen T."/>
            <person name="Hildebrand F."/>
            <person name="Kaas R.S."/>
            <person name="Kennedy S."/>
            <person name="Kristiansen K."/>
            <person name="Kultima J.R."/>
            <person name="Leonard P."/>
            <person name="Levenez F."/>
            <person name="Lund O."/>
            <person name="Moumen B."/>
            <person name="Le Paslier D."/>
            <person name="Pons N."/>
            <person name="Pedersen O."/>
            <person name="Prifti E."/>
            <person name="Qin J."/>
            <person name="Raes J."/>
            <person name="Tap J."/>
            <person name="Tims S."/>
            <person name="Ussery D.W."/>
            <person name="Yamada T."/>
            <person name="MetaHit consortium"/>
            <person name="Renault P."/>
            <person name="Sicheritz-Ponten T."/>
            <person name="Bork P."/>
            <person name="Wang J."/>
            <person name="Brunak S."/>
            <person name="Ehrlich S.D."/>
        </authorList>
    </citation>
    <scope>NUCLEOTIDE SEQUENCE [LARGE SCALE GENOMIC DNA]</scope>
</reference>
<dbReference type="GO" id="GO:0003755">
    <property type="term" value="F:peptidyl-prolyl cis-trans isomerase activity"/>
    <property type="evidence" value="ECO:0007669"/>
    <property type="project" value="UniProtKB-KW"/>
</dbReference>
<evidence type="ECO:0000256" key="4">
    <source>
        <dbReference type="ARBA" id="ARBA00023110"/>
    </source>
</evidence>
<protein>
    <recommendedName>
        <fullName evidence="7">peptidylprolyl isomerase</fullName>
        <ecNumber evidence="7">5.2.1.8</ecNumber>
    </recommendedName>
</protein>
<comment type="catalytic activity">
    <reaction evidence="1 7">
        <text>[protein]-peptidylproline (omega=180) = [protein]-peptidylproline (omega=0)</text>
        <dbReference type="Rhea" id="RHEA:16237"/>
        <dbReference type="Rhea" id="RHEA-COMP:10747"/>
        <dbReference type="Rhea" id="RHEA-COMP:10748"/>
        <dbReference type="ChEBI" id="CHEBI:83833"/>
        <dbReference type="ChEBI" id="CHEBI:83834"/>
        <dbReference type="EC" id="5.2.1.8"/>
    </reaction>
</comment>
<organism evidence="10 11">
    <name type="scientific">Bacteroides pectinophilus CAG:437</name>
    <dbReference type="NCBI Taxonomy" id="1263051"/>
    <lineage>
        <taxon>Bacteria</taxon>
        <taxon>Bacillati</taxon>
        <taxon>Bacillota</taxon>
        <taxon>Clostridia</taxon>
        <taxon>Eubacteriales</taxon>
    </lineage>
</organism>
<name>R7B0Z6_9FIRM</name>
<evidence type="ECO:0000259" key="9">
    <source>
        <dbReference type="PROSITE" id="PS50059"/>
    </source>
</evidence>
<comment type="subcellular location">
    <subcellularLocation>
        <location evidence="2">Cytoplasm</location>
    </subcellularLocation>
</comment>
<keyword evidence="4 7" id="KW-0697">Rotamase</keyword>
<evidence type="ECO:0000256" key="2">
    <source>
        <dbReference type="ARBA" id="ARBA00004496"/>
    </source>
</evidence>
<dbReference type="PIRSF" id="PIRSF003095">
    <property type="entry name" value="Trigger_factor"/>
    <property type="match status" value="1"/>
</dbReference>
<keyword evidence="3" id="KW-0132">Cell division</keyword>
<dbReference type="EMBL" id="CBHH010000040">
    <property type="protein sequence ID" value="CDD57016.1"/>
    <property type="molecule type" value="Genomic_DNA"/>
</dbReference>
<accession>R7B0Z6</accession>
<evidence type="ECO:0000256" key="8">
    <source>
        <dbReference type="SAM" id="SignalP"/>
    </source>
</evidence>
<dbReference type="InterPro" id="IPR027304">
    <property type="entry name" value="Trigger_fact/SurA_dom_sf"/>
</dbReference>